<evidence type="ECO:0000259" key="2">
    <source>
        <dbReference type="PROSITE" id="PS50943"/>
    </source>
</evidence>
<dbReference type="SUPFAM" id="SSF47413">
    <property type="entry name" value="lambda repressor-like DNA-binding domains"/>
    <property type="match status" value="1"/>
</dbReference>
<dbReference type="Pfam" id="PF01381">
    <property type="entry name" value="HTH_3"/>
    <property type="match status" value="1"/>
</dbReference>
<dbReference type="GO" id="GO:0005829">
    <property type="term" value="C:cytosol"/>
    <property type="evidence" value="ECO:0007669"/>
    <property type="project" value="TreeGrafter"/>
</dbReference>
<feature type="domain" description="HTH cro/C1-type" evidence="2">
    <location>
        <begin position="87"/>
        <end position="143"/>
    </location>
</feature>
<sequence length="164" mass="18987">MVSPKDKEQKYVTPEFTNSQIAEDEGVMRFQRRTERRILARKARFGLENRAEALALAPLFVSPRHIEMPDDGIPRGNALFNCLGYKIAYLRKEKGWLQKDLAKETGISVSYISKLERGYQIEGVTLDILLTLANVLEVTLKDLFDFSKEDVYFAYYRLKIHSYS</sequence>
<dbReference type="InterPro" id="IPR001387">
    <property type="entry name" value="Cro/C1-type_HTH"/>
</dbReference>
<dbReference type="PANTHER" id="PTHR46797">
    <property type="entry name" value="HTH-TYPE TRANSCRIPTIONAL REGULATOR"/>
    <property type="match status" value="1"/>
</dbReference>
<protein>
    <submittedName>
        <fullName evidence="3">Anaerobic benzoate catabolism transcriptional regulator</fullName>
    </submittedName>
</protein>
<dbReference type="Gene3D" id="1.10.260.40">
    <property type="entry name" value="lambda repressor-like DNA-binding domains"/>
    <property type="match status" value="1"/>
</dbReference>
<accession>A0A6N3DPA8</accession>
<dbReference type="PROSITE" id="PS50943">
    <property type="entry name" value="HTH_CROC1"/>
    <property type="match status" value="1"/>
</dbReference>
<dbReference type="InterPro" id="IPR010982">
    <property type="entry name" value="Lambda_DNA-bd_dom_sf"/>
</dbReference>
<organism evidence="3">
    <name type="scientific">Veillonella ratti</name>
    <dbReference type="NCBI Taxonomy" id="103892"/>
    <lineage>
        <taxon>Bacteria</taxon>
        <taxon>Bacillati</taxon>
        <taxon>Bacillota</taxon>
        <taxon>Negativicutes</taxon>
        <taxon>Veillonellales</taxon>
        <taxon>Veillonellaceae</taxon>
        <taxon>Veillonella</taxon>
    </lineage>
</organism>
<dbReference type="PANTHER" id="PTHR46797:SF1">
    <property type="entry name" value="METHYLPHOSPHONATE SYNTHASE"/>
    <property type="match status" value="1"/>
</dbReference>
<dbReference type="EMBL" id="CACRUX010000058">
    <property type="protein sequence ID" value="VYU29584.1"/>
    <property type="molecule type" value="Genomic_DNA"/>
</dbReference>
<dbReference type="GO" id="GO:0003677">
    <property type="term" value="F:DNA binding"/>
    <property type="evidence" value="ECO:0007669"/>
    <property type="project" value="UniProtKB-KW"/>
</dbReference>
<reference evidence="3" key="1">
    <citation type="submission" date="2019-11" db="EMBL/GenBank/DDBJ databases">
        <authorList>
            <person name="Feng L."/>
        </authorList>
    </citation>
    <scope>NUCLEOTIDE SEQUENCE</scope>
    <source>
        <strain evidence="3">VrattiLFYP33</strain>
    </source>
</reference>
<evidence type="ECO:0000313" key="3">
    <source>
        <dbReference type="EMBL" id="VYU29584.1"/>
    </source>
</evidence>
<dbReference type="GO" id="GO:0003700">
    <property type="term" value="F:DNA-binding transcription factor activity"/>
    <property type="evidence" value="ECO:0007669"/>
    <property type="project" value="TreeGrafter"/>
</dbReference>
<gene>
    <name evidence="3" type="ORF">VRLFYP33_01671</name>
</gene>
<dbReference type="AlphaFoldDB" id="A0A6N3DPA8"/>
<dbReference type="SMART" id="SM00530">
    <property type="entry name" value="HTH_XRE"/>
    <property type="match status" value="1"/>
</dbReference>
<keyword evidence="1" id="KW-0238">DNA-binding</keyword>
<proteinExistence type="predicted"/>
<dbReference type="CDD" id="cd00093">
    <property type="entry name" value="HTH_XRE"/>
    <property type="match status" value="1"/>
</dbReference>
<dbReference type="InterPro" id="IPR050807">
    <property type="entry name" value="TransReg_Diox_bact_type"/>
</dbReference>
<evidence type="ECO:0000256" key="1">
    <source>
        <dbReference type="ARBA" id="ARBA00023125"/>
    </source>
</evidence>
<name>A0A6N3DPA8_9FIRM</name>